<gene>
    <name evidence="2" type="ORF">SAMN04487945_2380</name>
</gene>
<dbReference type="STRING" id="355548.SAMN04487945_2380"/>
<protein>
    <submittedName>
        <fullName evidence="2">Uncharacterized protein</fullName>
    </submittedName>
</protein>
<dbReference type="Proteomes" id="UP000198518">
    <property type="component" value="Unassembled WGS sequence"/>
</dbReference>
<evidence type="ECO:0000256" key="1">
    <source>
        <dbReference type="SAM" id="Phobius"/>
    </source>
</evidence>
<sequence>MRPVSLGALWTTITLVAISAVTALALGPDWTISHRFAIIGASVGWGASVAIRRRT</sequence>
<name>A0A1I0Q8U0_9EURY</name>
<keyword evidence="1" id="KW-1133">Transmembrane helix</keyword>
<reference evidence="2 3" key="1">
    <citation type="submission" date="2016-10" db="EMBL/GenBank/DDBJ databases">
        <authorList>
            <person name="de Groot N.N."/>
        </authorList>
    </citation>
    <scope>NUCLEOTIDE SEQUENCE [LARGE SCALE GENOMIC DNA]</scope>
    <source>
        <strain evidence="2 3">CGMCC 1.5337</strain>
    </source>
</reference>
<evidence type="ECO:0000313" key="3">
    <source>
        <dbReference type="Proteomes" id="UP000198518"/>
    </source>
</evidence>
<accession>A0A1I0Q8U0</accession>
<evidence type="ECO:0000313" key="2">
    <source>
        <dbReference type="EMBL" id="SEW23281.1"/>
    </source>
</evidence>
<proteinExistence type="predicted"/>
<keyword evidence="1" id="KW-0812">Transmembrane</keyword>
<keyword evidence="1" id="KW-0472">Membrane</keyword>
<dbReference type="EMBL" id="FOJA01000001">
    <property type="protein sequence ID" value="SEW23281.1"/>
    <property type="molecule type" value="Genomic_DNA"/>
</dbReference>
<feature type="transmembrane region" description="Helical" evidence="1">
    <location>
        <begin position="33"/>
        <end position="51"/>
    </location>
</feature>
<dbReference type="AlphaFoldDB" id="A0A1I0Q8U0"/>
<dbReference type="RefSeq" id="WP_177170831.1">
    <property type="nucleotide sequence ID" value="NZ_FOJA01000001.1"/>
</dbReference>
<organism evidence="2 3">
    <name type="scientific">Halobacterium jilantaiense</name>
    <dbReference type="NCBI Taxonomy" id="355548"/>
    <lineage>
        <taxon>Archaea</taxon>
        <taxon>Methanobacteriati</taxon>
        <taxon>Methanobacteriota</taxon>
        <taxon>Stenosarchaea group</taxon>
        <taxon>Halobacteria</taxon>
        <taxon>Halobacteriales</taxon>
        <taxon>Halobacteriaceae</taxon>
        <taxon>Halobacterium</taxon>
    </lineage>
</organism>
<keyword evidence="3" id="KW-1185">Reference proteome</keyword>